<proteinExistence type="predicted"/>
<sequence length="550" mass="63221">MKLPYIIHRKGEVGMGSWRVEVKFQNLFVCYLIISSICLSSVCLPCYGSTRNSFPPEFLFGTASSAYQYEGAAAEDGRGPSIWDTFTHKFPDRTNHGDNGDVAVDFYHRYKEDVKLMKEMNLDAFRFSISCGGVNRKGISFYNNLINELLSNGLQPFVTLFHWDLPQRLEDEYGGFLSPRIVDDFSDFADLCFKEFGNRVKHWITLNEPHSYSTSGYSEGYGAPGRCSKYKNQACQAGDSSTEPYLAGYHQLLAHAAAVEVYKRKYQANQKGVIGITLNSHWFVPYSNEKPDVEAAQRALDFMLGWYMDPVINGDYPLSMHTLVKERLPKFTEEQSARLKGSFDFIGMNYYTSYYARNNPVANTINISYTTDSLAHLTSKFKGNTFFFFCKMVLQLIFRYIDSIHNFVLFAFSAMRNGKLIGPQAASNWLFVYPTGFRDLLIYIKEKYNNPTLYITENGMDEVNNASLLLEEALKDPMRVDYYNSHLSFLQIAMKEGVNVKGYFVWSLLDNFEWSSAYSVRFGINFIDYKNGLKRYPKQSAIWFKNFLNK</sequence>
<dbReference type="Proteomes" id="UP000829398">
    <property type="component" value="Chromosome 4"/>
</dbReference>
<organism evidence="1 2">
    <name type="scientific">Citrus sinensis</name>
    <name type="common">Sweet orange</name>
    <name type="synonym">Citrus aurantium var. sinensis</name>
    <dbReference type="NCBI Taxonomy" id="2711"/>
    <lineage>
        <taxon>Eukaryota</taxon>
        <taxon>Viridiplantae</taxon>
        <taxon>Streptophyta</taxon>
        <taxon>Embryophyta</taxon>
        <taxon>Tracheophyta</taxon>
        <taxon>Spermatophyta</taxon>
        <taxon>Magnoliopsida</taxon>
        <taxon>eudicotyledons</taxon>
        <taxon>Gunneridae</taxon>
        <taxon>Pentapetalae</taxon>
        <taxon>rosids</taxon>
        <taxon>malvids</taxon>
        <taxon>Sapindales</taxon>
        <taxon>Rutaceae</taxon>
        <taxon>Aurantioideae</taxon>
        <taxon>Citrus</taxon>
    </lineage>
</organism>
<keyword evidence="2" id="KW-1185">Reference proteome</keyword>
<name>A0ACB8LMN5_CITSI</name>
<gene>
    <name evidence="1" type="ORF">KPL71_013705</name>
</gene>
<comment type="caution">
    <text evidence="1">The sequence shown here is derived from an EMBL/GenBank/DDBJ whole genome shotgun (WGS) entry which is preliminary data.</text>
</comment>
<evidence type="ECO:0000313" key="2">
    <source>
        <dbReference type="Proteomes" id="UP000829398"/>
    </source>
</evidence>
<dbReference type="EMBL" id="CM039173">
    <property type="protein sequence ID" value="KAH9774624.1"/>
    <property type="molecule type" value="Genomic_DNA"/>
</dbReference>
<reference evidence="2" key="1">
    <citation type="journal article" date="2023" name="Hortic. Res.">
        <title>A chromosome-level phased genome enabling allele-level studies in sweet orange: a case study on citrus Huanglongbing tolerance.</title>
        <authorList>
            <person name="Wu B."/>
            <person name="Yu Q."/>
            <person name="Deng Z."/>
            <person name="Duan Y."/>
            <person name="Luo F."/>
            <person name="Gmitter F. Jr."/>
        </authorList>
    </citation>
    <scope>NUCLEOTIDE SEQUENCE [LARGE SCALE GENOMIC DNA]</scope>
    <source>
        <strain evidence="2">cv. Valencia</strain>
    </source>
</reference>
<protein>
    <submittedName>
        <fullName evidence="1">Beta-glucosidase 12</fullName>
    </submittedName>
</protein>
<accession>A0ACB8LMN5</accession>
<evidence type="ECO:0000313" key="1">
    <source>
        <dbReference type="EMBL" id="KAH9774624.1"/>
    </source>
</evidence>